<evidence type="ECO:0008006" key="2">
    <source>
        <dbReference type="Google" id="ProtNLM"/>
    </source>
</evidence>
<reference evidence="1" key="1">
    <citation type="journal article" date="2020" name="Nature">
        <title>Giant virus diversity and host interactions through global metagenomics.</title>
        <authorList>
            <person name="Schulz F."/>
            <person name="Roux S."/>
            <person name="Paez-Espino D."/>
            <person name="Jungbluth S."/>
            <person name="Walsh D.A."/>
            <person name="Denef V.J."/>
            <person name="McMahon K.D."/>
            <person name="Konstantinidis K.T."/>
            <person name="Eloe-Fadrosh E.A."/>
            <person name="Kyrpides N.C."/>
            <person name="Woyke T."/>
        </authorList>
    </citation>
    <scope>NUCLEOTIDE SEQUENCE</scope>
    <source>
        <strain evidence="1">GVMAG-M-3300020728-1</strain>
    </source>
</reference>
<sequence>METQDANTSVSDFRKKFGQIAHLLRQEVPPENPVKLLDFDIRDIRYNMPRQKDMAVCFVYFNSSNSKRILMNFLYVQNMMQLAQIPMFTIEVYSDKPAIYKSFRIKSDSVLFHKERLCYLLEKQVPAKYTKLVFLDADVLFGNLNWYDDLSASLDTYDIVHPYETANWLDLTYTKNIRQSETVVKFFSKTRTIGYGCHVGFAWAFKRECYNQFGFFQYCVVGSGDSLSIMGWIGQKSDLVISDVNSKYEVPAYIDFCRSITTRPKISYIKGDIYHLYHGAISNRRYFDRHSIFKDVTDVRDILKEDESGLFQITDPEIAEKVKEYFKSRNDDGV</sequence>
<dbReference type="SUPFAM" id="SSF53448">
    <property type="entry name" value="Nucleotide-diphospho-sugar transferases"/>
    <property type="match status" value="1"/>
</dbReference>
<name>A0A6C0CFX4_9ZZZZ</name>
<dbReference type="AlphaFoldDB" id="A0A6C0CFX4"/>
<protein>
    <recommendedName>
        <fullName evidence="2">Nucleotide-diphospho-sugar transferase domain-containing protein</fullName>
    </recommendedName>
</protein>
<dbReference type="EMBL" id="MN739407">
    <property type="protein sequence ID" value="QHT03203.1"/>
    <property type="molecule type" value="Genomic_DNA"/>
</dbReference>
<accession>A0A6C0CFX4</accession>
<organism evidence="1">
    <name type="scientific">viral metagenome</name>
    <dbReference type="NCBI Taxonomy" id="1070528"/>
    <lineage>
        <taxon>unclassified sequences</taxon>
        <taxon>metagenomes</taxon>
        <taxon>organismal metagenomes</taxon>
    </lineage>
</organism>
<evidence type="ECO:0000313" key="1">
    <source>
        <dbReference type="EMBL" id="QHT03203.1"/>
    </source>
</evidence>
<dbReference type="InterPro" id="IPR029044">
    <property type="entry name" value="Nucleotide-diphossugar_trans"/>
</dbReference>
<proteinExistence type="predicted"/>